<dbReference type="Ensembl" id="ENSAOWT00000030215.1">
    <property type="protein sequence ID" value="ENSAOWP00000026672.1"/>
    <property type="gene ID" value="ENSAOWG00000017981.1"/>
</dbReference>
<organism evidence="6 7">
    <name type="scientific">Apteryx owenii</name>
    <name type="common">Little spotted kiwi</name>
    <dbReference type="NCBI Taxonomy" id="8824"/>
    <lineage>
        <taxon>Eukaryota</taxon>
        <taxon>Metazoa</taxon>
        <taxon>Chordata</taxon>
        <taxon>Craniata</taxon>
        <taxon>Vertebrata</taxon>
        <taxon>Euteleostomi</taxon>
        <taxon>Archelosauria</taxon>
        <taxon>Archosauria</taxon>
        <taxon>Dinosauria</taxon>
        <taxon>Saurischia</taxon>
        <taxon>Theropoda</taxon>
        <taxon>Coelurosauria</taxon>
        <taxon>Aves</taxon>
        <taxon>Palaeognathae</taxon>
        <taxon>Apterygiformes</taxon>
        <taxon>Apterygidae</taxon>
        <taxon>Apteryx</taxon>
    </lineage>
</organism>
<keyword evidence="3" id="KW-1133">Transmembrane helix</keyword>
<comment type="subcellular location">
    <subcellularLocation>
        <location evidence="1 5">Membrane</location>
        <topology evidence="1 5">Multi-pass membrane protein</topology>
    </subcellularLocation>
</comment>
<dbReference type="GO" id="GO:0032588">
    <property type="term" value="C:trans-Golgi network membrane"/>
    <property type="evidence" value="ECO:0007669"/>
    <property type="project" value="TreeGrafter"/>
</dbReference>
<evidence type="ECO:0000256" key="1">
    <source>
        <dbReference type="ARBA" id="ARBA00004141"/>
    </source>
</evidence>
<accession>A0A8B9QH26</accession>
<keyword evidence="5" id="KW-0813">Transport</keyword>
<dbReference type="InterPro" id="IPR007273">
    <property type="entry name" value="SCAMP"/>
</dbReference>
<keyword evidence="4" id="KW-0472">Membrane</keyword>
<dbReference type="Pfam" id="PF04144">
    <property type="entry name" value="SCAMP"/>
    <property type="match status" value="1"/>
</dbReference>
<evidence type="ECO:0000313" key="6">
    <source>
        <dbReference type="Ensembl" id="ENSAOWP00000026672.1"/>
    </source>
</evidence>
<protein>
    <recommendedName>
        <fullName evidence="5">Secretory carrier-associated membrane protein</fullName>
        <shortName evidence="5">Secretory carrier membrane protein</shortName>
    </recommendedName>
</protein>
<evidence type="ECO:0000313" key="7">
    <source>
        <dbReference type="Proteomes" id="UP000694424"/>
    </source>
</evidence>
<dbReference type="GO" id="GO:0015031">
    <property type="term" value="P:protein transport"/>
    <property type="evidence" value="ECO:0007669"/>
    <property type="project" value="InterPro"/>
</dbReference>
<evidence type="ECO:0000256" key="5">
    <source>
        <dbReference type="RuleBase" id="RU363122"/>
    </source>
</evidence>
<reference evidence="6" key="2">
    <citation type="submission" date="2025-09" db="UniProtKB">
        <authorList>
            <consortium name="Ensembl"/>
        </authorList>
    </citation>
    <scope>IDENTIFICATION</scope>
</reference>
<comment type="similarity">
    <text evidence="5">Belongs to the SCAMP family.</text>
</comment>
<evidence type="ECO:0000256" key="3">
    <source>
        <dbReference type="ARBA" id="ARBA00022989"/>
    </source>
</evidence>
<evidence type="ECO:0000256" key="4">
    <source>
        <dbReference type="ARBA" id="ARBA00023136"/>
    </source>
</evidence>
<dbReference type="AlphaFoldDB" id="A0A8B9QH26"/>
<dbReference type="Proteomes" id="UP000694424">
    <property type="component" value="Unplaced"/>
</dbReference>
<evidence type="ECO:0000256" key="2">
    <source>
        <dbReference type="ARBA" id="ARBA00022692"/>
    </source>
</evidence>
<dbReference type="GO" id="GO:0055038">
    <property type="term" value="C:recycling endosome membrane"/>
    <property type="evidence" value="ECO:0007669"/>
    <property type="project" value="TreeGrafter"/>
</dbReference>
<reference evidence="6" key="1">
    <citation type="submission" date="2025-08" db="UniProtKB">
        <authorList>
            <consortium name="Ensembl"/>
        </authorList>
    </citation>
    <scope>IDENTIFICATION</scope>
</reference>
<name>A0A8B9QH26_APTOW</name>
<keyword evidence="2" id="KW-0812">Transmembrane</keyword>
<sequence>LRRPSSPGPSVPTVRCSGSHLLSFVARLNNWPPLPSFCPVKPCFYQDIPVEIPADFQKTVSTMYYLWMGESLSAPSVGIGKGLL</sequence>
<keyword evidence="7" id="KW-1185">Reference proteome</keyword>
<dbReference type="PANTHER" id="PTHR10687:SF6">
    <property type="entry name" value="SECRETORY CARRIER-ASSOCIATED MEMBRANE PROTEIN 3"/>
    <property type="match status" value="1"/>
</dbReference>
<proteinExistence type="inferred from homology"/>
<dbReference type="PANTHER" id="PTHR10687">
    <property type="entry name" value="SECRETORY CARRIER-ASSOCIATED MEMBRANE PROTEIN SCAMP"/>
    <property type="match status" value="1"/>
</dbReference>